<dbReference type="InterPro" id="IPR027145">
    <property type="entry name" value="PWP2"/>
</dbReference>
<dbReference type="Proteomes" id="UP000252519">
    <property type="component" value="Unassembled WGS sequence"/>
</dbReference>
<dbReference type="EMBL" id="JOJR01001240">
    <property type="protein sequence ID" value="RCN31697.1"/>
    <property type="molecule type" value="Genomic_DNA"/>
</dbReference>
<accession>A0A368FND6</accession>
<dbReference type="OrthoDB" id="3142434at2759"/>
<dbReference type="GO" id="GO:0034388">
    <property type="term" value="C:Pwp2p-containing subcomplex of 90S preribosome"/>
    <property type="evidence" value="ECO:0007669"/>
    <property type="project" value="TreeGrafter"/>
</dbReference>
<proteinExistence type="predicted"/>
<dbReference type="GO" id="GO:0032040">
    <property type="term" value="C:small-subunit processome"/>
    <property type="evidence" value="ECO:0007669"/>
    <property type="project" value="TreeGrafter"/>
</dbReference>
<dbReference type="STRING" id="29170.A0A368FND6"/>
<dbReference type="AlphaFoldDB" id="A0A368FND6"/>
<gene>
    <name evidence="1" type="ORF">ANCCAN_22516</name>
</gene>
<organism evidence="1 2">
    <name type="scientific">Ancylostoma caninum</name>
    <name type="common">Dog hookworm</name>
    <dbReference type="NCBI Taxonomy" id="29170"/>
    <lineage>
        <taxon>Eukaryota</taxon>
        <taxon>Metazoa</taxon>
        <taxon>Ecdysozoa</taxon>
        <taxon>Nematoda</taxon>
        <taxon>Chromadorea</taxon>
        <taxon>Rhabditida</taxon>
        <taxon>Rhabditina</taxon>
        <taxon>Rhabditomorpha</taxon>
        <taxon>Strongyloidea</taxon>
        <taxon>Ancylostomatidae</taxon>
        <taxon>Ancylostomatinae</taxon>
        <taxon>Ancylostoma</taxon>
    </lineage>
</organism>
<dbReference type="GO" id="GO:0000028">
    <property type="term" value="P:ribosomal small subunit assembly"/>
    <property type="evidence" value="ECO:0007669"/>
    <property type="project" value="TreeGrafter"/>
</dbReference>
<comment type="caution">
    <text evidence="1">The sequence shown here is derived from an EMBL/GenBank/DDBJ whole genome shotgun (WGS) entry which is preliminary data.</text>
</comment>
<sequence length="56" mass="6347">MDLNYRFSNLIGSVYRNGDVIFSPDGNSVISPVGNKVSVFDLKKWVPFQCYFGLEI</sequence>
<name>A0A368FND6_ANCCA</name>
<reference evidence="1 2" key="1">
    <citation type="submission" date="2014-10" db="EMBL/GenBank/DDBJ databases">
        <title>Draft genome of the hookworm Ancylostoma caninum.</title>
        <authorList>
            <person name="Mitreva M."/>
        </authorList>
    </citation>
    <scope>NUCLEOTIDE SEQUENCE [LARGE SCALE GENOMIC DNA]</scope>
    <source>
        <strain evidence="1 2">Baltimore</strain>
    </source>
</reference>
<dbReference type="PANTHER" id="PTHR19858">
    <property type="entry name" value="WD40 REPEAT PROTEIN"/>
    <property type="match status" value="1"/>
</dbReference>
<protein>
    <submittedName>
        <fullName evidence="1">Uncharacterized protein</fullName>
    </submittedName>
</protein>
<keyword evidence="2" id="KW-1185">Reference proteome</keyword>
<evidence type="ECO:0000313" key="2">
    <source>
        <dbReference type="Proteomes" id="UP000252519"/>
    </source>
</evidence>
<evidence type="ECO:0000313" key="1">
    <source>
        <dbReference type="EMBL" id="RCN31697.1"/>
    </source>
</evidence>
<dbReference type="GO" id="GO:0000462">
    <property type="term" value="P:maturation of SSU-rRNA from tricistronic rRNA transcript (SSU-rRNA, 5.8S rRNA, LSU-rRNA)"/>
    <property type="evidence" value="ECO:0007669"/>
    <property type="project" value="TreeGrafter"/>
</dbReference>
<dbReference type="PANTHER" id="PTHR19858:SF0">
    <property type="entry name" value="PERIODIC TRYPTOPHAN PROTEIN 2 HOMOLOG"/>
    <property type="match status" value="1"/>
</dbReference>